<gene>
    <name evidence="1" type="ORF">EW145_g3771</name>
</gene>
<dbReference type="PANTHER" id="PTHR43611:SF3">
    <property type="entry name" value="FLAVIN MONONUCLEOTIDE HYDROLASE 1, CHLOROPLATIC"/>
    <property type="match status" value="1"/>
</dbReference>
<name>A0A4S4L653_9AGAM</name>
<dbReference type="EMBL" id="SGPK01000170">
    <property type="protein sequence ID" value="THH06879.1"/>
    <property type="molecule type" value="Genomic_DNA"/>
</dbReference>
<dbReference type="Pfam" id="PF00702">
    <property type="entry name" value="Hydrolase"/>
    <property type="match status" value="1"/>
</dbReference>
<dbReference type="InterPro" id="IPR006439">
    <property type="entry name" value="HAD-SF_hydro_IA"/>
</dbReference>
<dbReference type="NCBIfam" id="TIGR01509">
    <property type="entry name" value="HAD-SF-IA-v3"/>
    <property type="match status" value="1"/>
</dbReference>
<dbReference type="InterPro" id="IPR023214">
    <property type="entry name" value="HAD_sf"/>
</dbReference>
<sequence>MDTRQRTFSSLESLSSCNILIVDIGDVLLSWSLGQNSVSPKIIKEMRSSSLWNDFERGRISQQKCYEMLGSRFDILATDIARTFSEARTTVRIETQLFHYIRALKDKQGLAVYAMSNISREDYNYIRALNIDWDVFDGIFTSFSAGLRKPDLSFFHKVISETGINPPKAVFVDDKLDNVIVAQSTGMRGIVFHDPNQIIRAITNLVCDPVERARRFLRQNVGLHHSVTSTGVIIHENFAQYLILDLTGDKSLIKVWEKRDFLNFFKEKAQMTTETFPADLDTTAIRWSTEKNVSLTDLDFIMDEMLQYCNDDGIIQVYFDHERVRVDPIVCVNVLAFFYMHGRGEELRSTLAWVVSVLTTRAFLDGTRYYKSADAFLYFFSRLLSFGDTTRRLYRKYASLLSERLRERIGSQGDSLELGMRILACASVHIIDTLDTERLRERQNLDGSWEDGWIYRFVQTGIYIGNKGLTTAFAMRAIETASLYRGKPILIPPS</sequence>
<evidence type="ECO:0000313" key="1">
    <source>
        <dbReference type="EMBL" id="THH06879.1"/>
    </source>
</evidence>
<evidence type="ECO:0000313" key="2">
    <source>
        <dbReference type="Proteomes" id="UP000308199"/>
    </source>
</evidence>
<dbReference type="InterPro" id="IPR036412">
    <property type="entry name" value="HAD-like_sf"/>
</dbReference>
<protein>
    <recommendedName>
        <fullName evidence="3">HAD-like protein</fullName>
    </recommendedName>
</protein>
<keyword evidence="2" id="KW-1185">Reference proteome</keyword>
<dbReference type="Gene3D" id="1.10.150.240">
    <property type="entry name" value="Putative phosphatase, domain 2"/>
    <property type="match status" value="1"/>
</dbReference>
<dbReference type="Proteomes" id="UP000308199">
    <property type="component" value="Unassembled WGS sequence"/>
</dbReference>
<dbReference type="SUPFAM" id="SSF56784">
    <property type="entry name" value="HAD-like"/>
    <property type="match status" value="1"/>
</dbReference>
<dbReference type="Gene3D" id="3.40.50.1000">
    <property type="entry name" value="HAD superfamily/HAD-like"/>
    <property type="match status" value="1"/>
</dbReference>
<reference evidence="1 2" key="1">
    <citation type="submission" date="2019-02" db="EMBL/GenBank/DDBJ databases">
        <title>Genome sequencing of the rare red list fungi Phellinidium pouzarii.</title>
        <authorList>
            <person name="Buettner E."/>
            <person name="Kellner H."/>
        </authorList>
    </citation>
    <scope>NUCLEOTIDE SEQUENCE [LARGE SCALE GENOMIC DNA]</scope>
    <source>
        <strain evidence="1 2">DSM 108285</strain>
    </source>
</reference>
<accession>A0A4S4L653</accession>
<evidence type="ECO:0008006" key="3">
    <source>
        <dbReference type="Google" id="ProtNLM"/>
    </source>
</evidence>
<proteinExistence type="predicted"/>
<dbReference type="OrthoDB" id="2012566at2759"/>
<dbReference type="GO" id="GO:0016791">
    <property type="term" value="F:phosphatase activity"/>
    <property type="evidence" value="ECO:0007669"/>
    <property type="project" value="UniProtKB-ARBA"/>
</dbReference>
<dbReference type="AlphaFoldDB" id="A0A4S4L653"/>
<organism evidence="1 2">
    <name type="scientific">Phellinidium pouzarii</name>
    <dbReference type="NCBI Taxonomy" id="167371"/>
    <lineage>
        <taxon>Eukaryota</taxon>
        <taxon>Fungi</taxon>
        <taxon>Dikarya</taxon>
        <taxon>Basidiomycota</taxon>
        <taxon>Agaricomycotina</taxon>
        <taxon>Agaricomycetes</taxon>
        <taxon>Hymenochaetales</taxon>
        <taxon>Hymenochaetaceae</taxon>
        <taxon>Phellinidium</taxon>
    </lineage>
</organism>
<dbReference type="InterPro" id="IPR023198">
    <property type="entry name" value="PGP-like_dom2"/>
</dbReference>
<comment type="caution">
    <text evidence="1">The sequence shown here is derived from an EMBL/GenBank/DDBJ whole genome shotgun (WGS) entry which is preliminary data.</text>
</comment>
<dbReference type="PANTHER" id="PTHR43611">
    <property type="entry name" value="ALPHA-D-GLUCOSE 1-PHOSPHATE PHOSPHATASE"/>
    <property type="match status" value="1"/>
</dbReference>